<protein>
    <submittedName>
        <fullName evidence="2">Uncharacterized protein</fullName>
    </submittedName>
</protein>
<dbReference type="Proteomes" id="UP000663760">
    <property type="component" value="Chromosome 14"/>
</dbReference>
<gene>
    <name evidence="2" type="ORF">SI8410_14018830</name>
</gene>
<accession>A0A7I8LEA6</accession>
<feature type="compositionally biased region" description="Polar residues" evidence="1">
    <location>
        <begin position="156"/>
        <end position="167"/>
    </location>
</feature>
<dbReference type="EMBL" id="LR746277">
    <property type="protein sequence ID" value="CAA7408152.1"/>
    <property type="molecule type" value="Genomic_DNA"/>
</dbReference>
<feature type="region of interest" description="Disordered" evidence="1">
    <location>
        <begin position="129"/>
        <end position="167"/>
    </location>
</feature>
<name>A0A7I8LEA6_SPIIN</name>
<feature type="compositionally biased region" description="Basic and acidic residues" evidence="1">
    <location>
        <begin position="94"/>
        <end position="105"/>
    </location>
</feature>
<evidence type="ECO:0000256" key="1">
    <source>
        <dbReference type="SAM" id="MobiDB-lite"/>
    </source>
</evidence>
<organism evidence="2 3">
    <name type="scientific">Spirodela intermedia</name>
    <name type="common">Intermediate duckweed</name>
    <dbReference type="NCBI Taxonomy" id="51605"/>
    <lineage>
        <taxon>Eukaryota</taxon>
        <taxon>Viridiplantae</taxon>
        <taxon>Streptophyta</taxon>
        <taxon>Embryophyta</taxon>
        <taxon>Tracheophyta</taxon>
        <taxon>Spermatophyta</taxon>
        <taxon>Magnoliopsida</taxon>
        <taxon>Liliopsida</taxon>
        <taxon>Araceae</taxon>
        <taxon>Lemnoideae</taxon>
        <taxon>Spirodela</taxon>
    </lineage>
</organism>
<feature type="compositionally biased region" description="Basic and acidic residues" evidence="1">
    <location>
        <begin position="143"/>
        <end position="155"/>
    </location>
</feature>
<feature type="compositionally biased region" description="Basic and acidic residues" evidence="1">
    <location>
        <begin position="66"/>
        <end position="85"/>
    </location>
</feature>
<reference evidence="2" key="1">
    <citation type="submission" date="2020-02" db="EMBL/GenBank/DDBJ databases">
        <authorList>
            <person name="Scholz U."/>
            <person name="Mascher M."/>
            <person name="Fiebig A."/>
        </authorList>
    </citation>
    <scope>NUCLEOTIDE SEQUENCE</scope>
</reference>
<evidence type="ECO:0000313" key="2">
    <source>
        <dbReference type="EMBL" id="CAA7408152.1"/>
    </source>
</evidence>
<proteinExistence type="predicted"/>
<feature type="region of interest" description="Disordered" evidence="1">
    <location>
        <begin position="66"/>
        <end position="110"/>
    </location>
</feature>
<sequence length="167" mass="18694">MRNRELEEVCHKLVCFDIVTAHSRLQVPGFVSSSDQPMAINDVNSPLTPHGNLRSDQKHDGLVIGTHDHPVQGLDDEQKNAEARQESNWTSDVIRPEGKPGEVRRVHPPSEFSSLRKVQKWSFEMPAIGVGDGLEEIPGCPDPKFEGGEREKSQESEFSPQAFTLER</sequence>
<dbReference type="AlphaFoldDB" id="A0A7I8LEA6"/>
<keyword evidence="3" id="KW-1185">Reference proteome</keyword>
<evidence type="ECO:0000313" key="3">
    <source>
        <dbReference type="Proteomes" id="UP000663760"/>
    </source>
</evidence>